<dbReference type="AlphaFoldDB" id="A0AAE0G6Y9"/>
<feature type="compositionally biased region" description="Basic and acidic residues" evidence="1">
    <location>
        <begin position="85"/>
        <end position="96"/>
    </location>
</feature>
<gene>
    <name evidence="2" type="ORF">CYMTET_19257</name>
</gene>
<evidence type="ECO:0000256" key="1">
    <source>
        <dbReference type="SAM" id="MobiDB-lite"/>
    </source>
</evidence>
<feature type="compositionally biased region" description="Acidic residues" evidence="1">
    <location>
        <begin position="52"/>
        <end position="84"/>
    </location>
</feature>
<feature type="region of interest" description="Disordered" evidence="1">
    <location>
        <begin position="44"/>
        <end position="96"/>
    </location>
</feature>
<name>A0AAE0G6Y9_9CHLO</name>
<evidence type="ECO:0000313" key="3">
    <source>
        <dbReference type="Proteomes" id="UP001190700"/>
    </source>
</evidence>
<protein>
    <submittedName>
        <fullName evidence="2">Uncharacterized protein</fullName>
    </submittedName>
</protein>
<dbReference type="EMBL" id="LGRX02008962">
    <property type="protein sequence ID" value="KAK3272445.1"/>
    <property type="molecule type" value="Genomic_DNA"/>
</dbReference>
<accession>A0AAE0G6Y9</accession>
<comment type="caution">
    <text evidence="2">The sequence shown here is derived from an EMBL/GenBank/DDBJ whole genome shotgun (WGS) entry which is preliminary data.</text>
</comment>
<proteinExistence type="predicted"/>
<sequence length="251" mass="28676">MFQADNLKAPSAVNTGRLAGKEDLYMKKAVKRYIDHWRWKKVSEVSTKAEDDGVEEETPAGDESDDEIEMEIDGFALSDEEDDARDARLKRNEERKKVEEFEARADKLTRFEKRNEEFKEKRNKMDGIAAELEKKEPEDREVEEKLKAKLEEKAAELRAAKMQRKALIEEVEKKEEEEVPEPLDGYCPAVLVKVAKGVTKKKKQVSDPKIMFRLRKHTMAGVVQDPAVLTSRAVIRAGKLIPVIMCGLIAC</sequence>
<evidence type="ECO:0000313" key="2">
    <source>
        <dbReference type="EMBL" id="KAK3272445.1"/>
    </source>
</evidence>
<organism evidence="2 3">
    <name type="scientific">Cymbomonas tetramitiformis</name>
    <dbReference type="NCBI Taxonomy" id="36881"/>
    <lineage>
        <taxon>Eukaryota</taxon>
        <taxon>Viridiplantae</taxon>
        <taxon>Chlorophyta</taxon>
        <taxon>Pyramimonadophyceae</taxon>
        <taxon>Pyramimonadales</taxon>
        <taxon>Pyramimonadaceae</taxon>
        <taxon>Cymbomonas</taxon>
    </lineage>
</organism>
<keyword evidence="3" id="KW-1185">Reference proteome</keyword>
<dbReference type="Proteomes" id="UP001190700">
    <property type="component" value="Unassembled WGS sequence"/>
</dbReference>
<reference evidence="2 3" key="1">
    <citation type="journal article" date="2015" name="Genome Biol. Evol.">
        <title>Comparative Genomics of a Bacterivorous Green Alga Reveals Evolutionary Causalities and Consequences of Phago-Mixotrophic Mode of Nutrition.</title>
        <authorList>
            <person name="Burns J.A."/>
            <person name="Paasch A."/>
            <person name="Narechania A."/>
            <person name="Kim E."/>
        </authorList>
    </citation>
    <scope>NUCLEOTIDE SEQUENCE [LARGE SCALE GENOMIC DNA]</scope>
    <source>
        <strain evidence="2 3">PLY_AMNH</strain>
    </source>
</reference>